<proteinExistence type="predicted"/>
<name>A0ABY5GIV0_9GAMM</name>
<dbReference type="EMBL" id="CP101508">
    <property type="protein sequence ID" value="UTV29132.1"/>
    <property type="molecule type" value="Genomic_DNA"/>
</dbReference>
<organism evidence="1 2">
    <name type="scientific">Photobacterium atrarenae</name>
    <dbReference type="NCBI Taxonomy" id="865757"/>
    <lineage>
        <taxon>Bacteria</taxon>
        <taxon>Pseudomonadati</taxon>
        <taxon>Pseudomonadota</taxon>
        <taxon>Gammaproteobacteria</taxon>
        <taxon>Vibrionales</taxon>
        <taxon>Vibrionaceae</taxon>
        <taxon>Photobacterium</taxon>
    </lineage>
</organism>
<protein>
    <submittedName>
        <fullName evidence="1">Uncharacterized protein</fullName>
    </submittedName>
</protein>
<sequence>MDNHSFDVLMGSLASLTDQQLDMLKSEILSCRQTTHEQILTDEELGMIRDMFAPSDSMQDKVKQH</sequence>
<evidence type="ECO:0000313" key="2">
    <source>
        <dbReference type="Proteomes" id="UP001057998"/>
    </source>
</evidence>
<evidence type="ECO:0000313" key="1">
    <source>
        <dbReference type="EMBL" id="UTV29132.1"/>
    </source>
</evidence>
<keyword evidence="2" id="KW-1185">Reference proteome</keyword>
<dbReference type="Proteomes" id="UP001057998">
    <property type="component" value="Chromosome 1"/>
</dbReference>
<reference evidence="1" key="1">
    <citation type="submission" date="2022-07" db="EMBL/GenBank/DDBJ databases">
        <title>Genome sequencing of Photobacterium atrarenae GJH2-4.</title>
        <authorList>
            <person name="Park S.-J."/>
        </authorList>
    </citation>
    <scope>NUCLEOTIDE SEQUENCE</scope>
    <source>
        <strain evidence="1">GJH2-4</strain>
    </source>
</reference>
<accession>A0ABY5GIV0</accession>
<gene>
    <name evidence="1" type="ORF">NNL38_07890</name>
</gene>
<dbReference type="RefSeq" id="WP_255390465.1">
    <property type="nucleotide sequence ID" value="NZ_CP101508.1"/>
</dbReference>